<name>A0A7X0F5K4_9HYPH</name>
<gene>
    <name evidence="1" type="ORF">GGR00_001297</name>
</gene>
<sequence length="58" mass="6736">MDSVLVRGASLEPTERELWRPSKHDQLHALEILFASDISSELRSVLMDRERELATRED</sequence>
<dbReference type="Proteomes" id="UP000536262">
    <property type="component" value="Unassembled WGS sequence"/>
</dbReference>
<comment type="caution">
    <text evidence="1">The sequence shown here is derived from an EMBL/GenBank/DDBJ whole genome shotgun (WGS) entry which is preliminary data.</text>
</comment>
<protein>
    <submittedName>
        <fullName evidence="1">Uncharacterized protein</fullName>
    </submittedName>
</protein>
<dbReference type="EMBL" id="JACHOU010000002">
    <property type="protein sequence ID" value="MBB6353529.1"/>
    <property type="molecule type" value="Genomic_DNA"/>
</dbReference>
<accession>A0A7X0F5K4</accession>
<keyword evidence="2" id="KW-1185">Reference proteome</keyword>
<reference evidence="1 2" key="1">
    <citation type="submission" date="2020-08" db="EMBL/GenBank/DDBJ databases">
        <title>Genomic Encyclopedia of Type Strains, Phase IV (KMG-IV): sequencing the most valuable type-strain genomes for metagenomic binning, comparative biology and taxonomic classification.</title>
        <authorList>
            <person name="Goeker M."/>
        </authorList>
    </citation>
    <scope>NUCLEOTIDE SEQUENCE [LARGE SCALE GENOMIC DNA]</scope>
    <source>
        <strain evidence="1 2">DSM 7051</strain>
    </source>
</reference>
<dbReference type="AlphaFoldDB" id="A0A7X0F5K4"/>
<evidence type="ECO:0000313" key="1">
    <source>
        <dbReference type="EMBL" id="MBB6353529.1"/>
    </source>
</evidence>
<organism evidence="1 2">
    <name type="scientific">Aminobacter aganoensis</name>
    <dbReference type="NCBI Taxonomy" id="83264"/>
    <lineage>
        <taxon>Bacteria</taxon>
        <taxon>Pseudomonadati</taxon>
        <taxon>Pseudomonadota</taxon>
        <taxon>Alphaproteobacteria</taxon>
        <taxon>Hyphomicrobiales</taxon>
        <taxon>Phyllobacteriaceae</taxon>
        <taxon>Aminobacter</taxon>
    </lineage>
</organism>
<evidence type="ECO:0000313" key="2">
    <source>
        <dbReference type="Proteomes" id="UP000536262"/>
    </source>
</evidence>
<proteinExistence type="predicted"/>